<protein>
    <submittedName>
        <fullName evidence="2">Lantibiotic biosynthesis protein</fullName>
    </submittedName>
</protein>
<dbReference type="EMBL" id="WBMT01000032">
    <property type="protein sequence ID" value="KAB2339979.1"/>
    <property type="molecule type" value="Genomic_DNA"/>
</dbReference>
<evidence type="ECO:0000313" key="2">
    <source>
        <dbReference type="EMBL" id="KAB2339979.1"/>
    </source>
</evidence>
<feature type="domain" description="Thiopeptide-type bacteriocin biosynthesis" evidence="1">
    <location>
        <begin position="23"/>
        <end position="360"/>
    </location>
</feature>
<dbReference type="AlphaFoldDB" id="A0A6H9YH82"/>
<keyword evidence="3" id="KW-1185">Reference proteome</keyword>
<proteinExistence type="predicted"/>
<name>A0A6H9YH82_9ACTN</name>
<dbReference type="Pfam" id="PF14028">
    <property type="entry name" value="Lant_dehydr_C"/>
    <property type="match status" value="1"/>
</dbReference>
<evidence type="ECO:0000313" key="3">
    <source>
        <dbReference type="Proteomes" id="UP000468735"/>
    </source>
</evidence>
<gene>
    <name evidence="2" type="ORF">F8566_46375</name>
</gene>
<dbReference type="OrthoDB" id="3607295at2"/>
<organism evidence="2 3">
    <name type="scientific">Actinomadura rudentiformis</name>
    <dbReference type="NCBI Taxonomy" id="359158"/>
    <lineage>
        <taxon>Bacteria</taxon>
        <taxon>Bacillati</taxon>
        <taxon>Actinomycetota</taxon>
        <taxon>Actinomycetes</taxon>
        <taxon>Streptosporangiales</taxon>
        <taxon>Thermomonosporaceae</taxon>
        <taxon>Actinomadura</taxon>
    </lineage>
</organism>
<dbReference type="InterPro" id="IPR023809">
    <property type="entry name" value="Thiopep_bacteriocin_synth_dom"/>
</dbReference>
<reference evidence="2 3" key="1">
    <citation type="submission" date="2019-09" db="EMBL/GenBank/DDBJ databases">
        <title>Actinomadura physcomitrii sp. nov., a novel actinomycete isolated from moss [Physcomitrium sphaericum (Ludw) Fuernr].</title>
        <authorList>
            <person name="Zhuang X."/>
            <person name="Liu C."/>
        </authorList>
    </citation>
    <scope>NUCLEOTIDE SEQUENCE [LARGE SCALE GENOMIC DNA]</scope>
    <source>
        <strain evidence="2 3">HMC1</strain>
    </source>
</reference>
<dbReference type="Proteomes" id="UP000468735">
    <property type="component" value="Unassembled WGS sequence"/>
</dbReference>
<accession>A0A6H9YH82</accession>
<dbReference type="RefSeq" id="WP_151570259.1">
    <property type="nucleotide sequence ID" value="NZ_WBMT01000032.1"/>
</dbReference>
<sequence length="375" mass="42748">MTNTTTGTAGTVGAGTPASGGRWQSIHIFYASDPKPLLSECVAPLVNDLRDRGLLARYFFINYWLEGPHVRLRLKPVTEGAEAEVRRLAETAIEAFLARRPALYEVDSEFLAGFYDDMFRLEYSEEERIARYGKDGPMPLRPNNSYHYIPYEPEYGKYGGPDGVELAEWHFERSSDLVLELIERANLHLRPSTLGLATQLMMIMSTSFLGDREAIADFMERYHHYWHDWFKLGNGERDTAYDDNYAEVADDLRHRFEDIFTALTTGRRARLTSFSHAWAEHCAELHARITDHAERGRLVFPVRDGGAYWAPAGADARSATLTDPVLVRQILLAPYMHMTNNRLGANVVDESYLSYLLYRSLREDDLVPGGKGERR</sequence>
<comment type="caution">
    <text evidence="2">The sequence shown here is derived from an EMBL/GenBank/DDBJ whole genome shotgun (WGS) entry which is preliminary data.</text>
</comment>
<evidence type="ECO:0000259" key="1">
    <source>
        <dbReference type="Pfam" id="PF14028"/>
    </source>
</evidence>